<organism evidence="2 3">
    <name type="scientific">Panagrellus redivivus</name>
    <name type="common">Microworm</name>
    <dbReference type="NCBI Taxonomy" id="6233"/>
    <lineage>
        <taxon>Eukaryota</taxon>
        <taxon>Metazoa</taxon>
        <taxon>Ecdysozoa</taxon>
        <taxon>Nematoda</taxon>
        <taxon>Chromadorea</taxon>
        <taxon>Rhabditida</taxon>
        <taxon>Tylenchina</taxon>
        <taxon>Panagrolaimomorpha</taxon>
        <taxon>Panagrolaimoidea</taxon>
        <taxon>Panagrolaimidae</taxon>
        <taxon>Panagrellus</taxon>
    </lineage>
</organism>
<reference evidence="3" key="2">
    <citation type="submission" date="2020-10" db="UniProtKB">
        <authorList>
            <consortium name="WormBaseParasite"/>
        </authorList>
    </citation>
    <scope>IDENTIFICATION</scope>
</reference>
<name>A0A7E4V383_PANRE</name>
<dbReference type="Proteomes" id="UP000492821">
    <property type="component" value="Unassembled WGS sequence"/>
</dbReference>
<dbReference type="WBParaSite" id="Pan_g16071.t1">
    <property type="protein sequence ID" value="Pan_g16071.t1"/>
    <property type="gene ID" value="Pan_g16071"/>
</dbReference>
<evidence type="ECO:0000313" key="2">
    <source>
        <dbReference type="Proteomes" id="UP000492821"/>
    </source>
</evidence>
<dbReference type="AlphaFoldDB" id="A0A7E4V383"/>
<accession>A0A7E4V383</accession>
<sequence>MENGILSLVELNALIAKFPFHDLDQAKKPSPLPIDLFLRRQTQGPKRRRVTETTNVVEPQDNGKHISQKFARMARIFERSKNVGSCDESQNFENPNLSSVYLQS</sequence>
<evidence type="ECO:0000313" key="3">
    <source>
        <dbReference type="WBParaSite" id="Pan_g16071.t1"/>
    </source>
</evidence>
<proteinExistence type="predicted"/>
<feature type="region of interest" description="Disordered" evidence="1">
    <location>
        <begin position="38"/>
        <end position="63"/>
    </location>
</feature>
<evidence type="ECO:0000256" key="1">
    <source>
        <dbReference type="SAM" id="MobiDB-lite"/>
    </source>
</evidence>
<reference evidence="2" key="1">
    <citation type="journal article" date="2013" name="Genetics">
        <title>The draft genome and transcriptome of Panagrellus redivivus are shaped by the harsh demands of a free-living lifestyle.</title>
        <authorList>
            <person name="Srinivasan J."/>
            <person name="Dillman A.R."/>
            <person name="Macchietto M.G."/>
            <person name="Heikkinen L."/>
            <person name="Lakso M."/>
            <person name="Fracchia K.M."/>
            <person name="Antoshechkin I."/>
            <person name="Mortazavi A."/>
            <person name="Wong G."/>
            <person name="Sternberg P.W."/>
        </authorList>
    </citation>
    <scope>NUCLEOTIDE SEQUENCE [LARGE SCALE GENOMIC DNA]</scope>
    <source>
        <strain evidence="2">MT8872</strain>
    </source>
</reference>
<protein>
    <submittedName>
        <fullName evidence="3">Uncharacterized protein</fullName>
    </submittedName>
</protein>
<keyword evidence="2" id="KW-1185">Reference proteome</keyword>